<dbReference type="InterPro" id="IPR011009">
    <property type="entry name" value="Kinase-like_dom_sf"/>
</dbReference>
<proteinExistence type="predicted"/>
<keyword evidence="3" id="KW-1185">Reference proteome</keyword>
<dbReference type="Gene3D" id="3.90.1200.10">
    <property type="match status" value="1"/>
</dbReference>
<comment type="caution">
    <text evidence="2">The sequence shown here is derived from an EMBL/GenBank/DDBJ whole genome shotgun (WGS) entry which is preliminary data.</text>
</comment>
<organism evidence="2 3">
    <name type="scientific">Coniochaeta pulveracea</name>
    <dbReference type="NCBI Taxonomy" id="177199"/>
    <lineage>
        <taxon>Eukaryota</taxon>
        <taxon>Fungi</taxon>
        <taxon>Dikarya</taxon>
        <taxon>Ascomycota</taxon>
        <taxon>Pezizomycotina</taxon>
        <taxon>Sordariomycetes</taxon>
        <taxon>Sordariomycetidae</taxon>
        <taxon>Coniochaetales</taxon>
        <taxon>Coniochaetaceae</taxon>
        <taxon>Coniochaeta</taxon>
    </lineage>
</organism>
<dbReference type="InterPro" id="IPR002575">
    <property type="entry name" value="Aminoglycoside_PTrfase"/>
</dbReference>
<evidence type="ECO:0000313" key="3">
    <source>
        <dbReference type="Proteomes" id="UP000275385"/>
    </source>
</evidence>
<protein>
    <recommendedName>
        <fullName evidence="1">Aminoglycoside phosphotransferase domain-containing protein</fullName>
    </recommendedName>
</protein>
<dbReference type="PANTHER" id="PTHR21310">
    <property type="entry name" value="AMINOGLYCOSIDE PHOSPHOTRANSFERASE-RELATED-RELATED"/>
    <property type="match status" value="1"/>
</dbReference>
<dbReference type="EMBL" id="QVQW01000016">
    <property type="protein sequence ID" value="RKU46168.1"/>
    <property type="molecule type" value="Genomic_DNA"/>
</dbReference>
<dbReference type="SUPFAM" id="SSF56112">
    <property type="entry name" value="Protein kinase-like (PK-like)"/>
    <property type="match status" value="1"/>
</dbReference>
<accession>A0A420YE55</accession>
<evidence type="ECO:0000313" key="2">
    <source>
        <dbReference type="EMBL" id="RKU46168.1"/>
    </source>
</evidence>
<feature type="domain" description="Aminoglycoside phosphotransferase" evidence="1">
    <location>
        <begin position="87"/>
        <end position="257"/>
    </location>
</feature>
<dbReference type="OrthoDB" id="5229124at2759"/>
<dbReference type="PANTHER" id="PTHR21310:SF58">
    <property type="entry name" value="AMINOGLYCOSIDE PHOSPHOTRANSFERASE DOMAIN-CONTAINING PROTEIN"/>
    <property type="match status" value="1"/>
</dbReference>
<evidence type="ECO:0000259" key="1">
    <source>
        <dbReference type="Pfam" id="PF01636"/>
    </source>
</evidence>
<name>A0A420YE55_9PEZI</name>
<dbReference type="InterPro" id="IPR051678">
    <property type="entry name" value="AGP_Transferase"/>
</dbReference>
<dbReference type="Pfam" id="PF01636">
    <property type="entry name" value="APH"/>
    <property type="match status" value="1"/>
</dbReference>
<gene>
    <name evidence="2" type="ORF">DL546_008116</name>
</gene>
<reference evidence="2 3" key="1">
    <citation type="submission" date="2018-08" db="EMBL/GenBank/DDBJ databases">
        <title>Draft genome of the lignicolous fungus Coniochaeta pulveracea.</title>
        <authorList>
            <person name="Borstlap C.J."/>
            <person name="De Witt R.N."/>
            <person name="Botha A."/>
            <person name="Volschenk H."/>
        </authorList>
    </citation>
    <scope>NUCLEOTIDE SEQUENCE [LARGE SCALE GENOMIC DNA]</scope>
    <source>
        <strain evidence="2 3">CAB683</strain>
    </source>
</reference>
<sequence>MSSVRAVRDSVLEIDNRSWLVADRLIISLQPTAPSSGPFWSDGADAFYTISELAGEHPLPPTCPLPSSSPVQLVHDAGDANAAWRIGEAFLKVQTQFRPKCTREHATLDYLHDPSNNLELTCSIPRVLYHHEFNERYYLITTRVPGEPLEKAWPSMDEEAKQACVTQVVEACKELARKENDTICGVDGDELSETWLTVSQAAEQQYSHAALLAACRALGMVETTFSLAHCDLGPMNVLVDLQNGSKVGIIDWEMAGFVPKTWIRTKFRVCGAMNFDFAMGDEERAGDWRRRVQLHLAREGFPEVAEAWKRLFWEDWHARFG</sequence>
<dbReference type="Proteomes" id="UP000275385">
    <property type="component" value="Unassembled WGS sequence"/>
</dbReference>
<dbReference type="AlphaFoldDB" id="A0A420YE55"/>